<dbReference type="Proteomes" id="UP000307943">
    <property type="component" value="Unassembled WGS sequence"/>
</dbReference>
<feature type="domain" description="Tc1-like transposase DDE" evidence="1">
    <location>
        <begin position="3"/>
        <end position="78"/>
    </location>
</feature>
<protein>
    <recommendedName>
        <fullName evidence="1">Tc1-like transposase DDE domain-containing protein</fullName>
    </recommendedName>
</protein>
<evidence type="ECO:0000313" key="3">
    <source>
        <dbReference type="Proteomes" id="UP000307943"/>
    </source>
</evidence>
<dbReference type="InterPro" id="IPR038717">
    <property type="entry name" value="Tc1-like_DDE_dom"/>
</dbReference>
<dbReference type="RefSeq" id="WP_139601562.1">
    <property type="nucleotide sequence ID" value="NZ_VDCQ01000008.1"/>
</dbReference>
<keyword evidence="3" id="KW-1185">Reference proteome</keyword>
<evidence type="ECO:0000259" key="1">
    <source>
        <dbReference type="Pfam" id="PF13358"/>
    </source>
</evidence>
<proteinExistence type="predicted"/>
<organism evidence="2 3">
    <name type="scientific">Paenibacillus hemerocallicola</name>
    <dbReference type="NCBI Taxonomy" id="1172614"/>
    <lineage>
        <taxon>Bacteria</taxon>
        <taxon>Bacillati</taxon>
        <taxon>Bacillota</taxon>
        <taxon>Bacilli</taxon>
        <taxon>Bacillales</taxon>
        <taxon>Paenibacillaceae</taxon>
        <taxon>Paenibacillus</taxon>
    </lineage>
</organism>
<evidence type="ECO:0000313" key="2">
    <source>
        <dbReference type="EMBL" id="TNJ66757.1"/>
    </source>
</evidence>
<dbReference type="AlphaFoldDB" id="A0A5C4TE12"/>
<dbReference type="EMBL" id="VDCQ01000008">
    <property type="protein sequence ID" value="TNJ66757.1"/>
    <property type="molecule type" value="Genomic_DNA"/>
</dbReference>
<dbReference type="Pfam" id="PF13358">
    <property type="entry name" value="DDE_3"/>
    <property type="match status" value="1"/>
</dbReference>
<reference evidence="2 3" key="1">
    <citation type="submission" date="2019-05" db="EMBL/GenBank/DDBJ databases">
        <title>We sequenced the genome of Paenibacillus hemerocallicola KCTC 33185 for further insight into its adaptation and study the phylogeny of Paenibacillus.</title>
        <authorList>
            <person name="Narsing Rao M.P."/>
        </authorList>
    </citation>
    <scope>NUCLEOTIDE SEQUENCE [LARGE SCALE GENOMIC DNA]</scope>
    <source>
        <strain evidence="2 3">KCTC 33185</strain>
    </source>
</reference>
<name>A0A5C4TE12_9BACL</name>
<gene>
    <name evidence="2" type="ORF">FE784_07670</name>
</gene>
<dbReference type="OrthoDB" id="2854648at2"/>
<sequence>MRTGKHRGIKLLVTLNYTTGHILWKEDDNYTAETFFVFLKTVVEAYPQGKSLIVLDNARIHFAKLPHPFLEHHRERLSPKTYWKDFGICLKADVVNNVFYHTIAEIRTKVTAFMQHVALDTQWIIDRLCLRLESGKLTEYFLFNLYNKKRKNILGVEKGVD</sequence>
<comment type="caution">
    <text evidence="2">The sequence shown here is derived from an EMBL/GenBank/DDBJ whole genome shotgun (WGS) entry which is preliminary data.</text>
</comment>
<accession>A0A5C4TE12</accession>